<dbReference type="InterPro" id="IPR050684">
    <property type="entry name" value="HTH-Siroheme_Decarb"/>
</dbReference>
<comment type="caution">
    <text evidence="10">The sequence shown here is derived from an EMBL/GenBank/DDBJ whole genome shotgun (WGS) entry which is preliminary data.</text>
</comment>
<accession>A0A853I1L2</accession>
<feature type="domain" description="Siroheme decarboxylase NirL-like HTH" evidence="9">
    <location>
        <begin position="5"/>
        <end position="49"/>
    </location>
</feature>
<dbReference type="Gene3D" id="1.10.10.10">
    <property type="entry name" value="Winged helix-like DNA-binding domain superfamily/Winged helix DNA-binding domain"/>
    <property type="match status" value="1"/>
</dbReference>
<dbReference type="InterPro" id="IPR053953">
    <property type="entry name" value="NirdL-like_HTH"/>
</dbReference>
<evidence type="ECO:0000313" key="10">
    <source>
        <dbReference type="EMBL" id="NYZ66509.1"/>
    </source>
</evidence>
<evidence type="ECO:0000256" key="1">
    <source>
        <dbReference type="ARBA" id="ARBA00023239"/>
    </source>
</evidence>
<proteinExistence type="inferred from homology"/>
<evidence type="ECO:0000256" key="2">
    <source>
        <dbReference type="ARBA" id="ARBA00023444"/>
    </source>
</evidence>
<keyword evidence="1" id="KW-0456">Lyase</keyword>
<evidence type="ECO:0000313" key="11">
    <source>
        <dbReference type="Proteomes" id="UP000569732"/>
    </source>
</evidence>
<dbReference type="Pfam" id="PF17805">
    <property type="entry name" value="AsnC_trans_reg2"/>
    <property type="match status" value="1"/>
</dbReference>
<evidence type="ECO:0000259" key="9">
    <source>
        <dbReference type="Pfam" id="PF22451"/>
    </source>
</evidence>
<evidence type="ECO:0000256" key="4">
    <source>
        <dbReference type="ARBA" id="ARBA00023465"/>
    </source>
</evidence>
<comment type="subunit">
    <text evidence="4">Probably forms a complex composed of NirD, NirL, NirG and NirH. All proteins are required for the total conversion of siroheme to didecarboxysiroheme.</text>
</comment>
<comment type="catalytic activity">
    <reaction evidence="7">
        <text>siroheme + 2 H(+) = 12,18-didecarboxysiroheme + 2 CO2</text>
        <dbReference type="Rhea" id="RHEA:19093"/>
        <dbReference type="ChEBI" id="CHEBI:15378"/>
        <dbReference type="ChEBI" id="CHEBI:16526"/>
        <dbReference type="ChEBI" id="CHEBI:60052"/>
        <dbReference type="ChEBI" id="CHEBI:140497"/>
        <dbReference type="EC" id="4.1.1.111"/>
    </reaction>
</comment>
<protein>
    <recommendedName>
        <fullName evidence="5">siroheme decarboxylase</fullName>
        <ecNumber evidence="5">4.1.1.111</ecNumber>
    </recommendedName>
</protein>
<evidence type="ECO:0000259" key="8">
    <source>
        <dbReference type="Pfam" id="PF17805"/>
    </source>
</evidence>
<dbReference type="InterPro" id="IPR040523">
    <property type="entry name" value="AsnC_trans_reg2"/>
</dbReference>
<dbReference type="PANTHER" id="PTHR43413">
    <property type="entry name" value="TRANSCRIPTIONAL REGULATOR, ASNC FAMILY"/>
    <property type="match status" value="1"/>
</dbReference>
<comment type="similarity">
    <text evidence="3">Belongs to the Ahb/Nir family.</text>
</comment>
<comment type="pathway">
    <text evidence="2">Porphyrin-containing compound metabolism.</text>
</comment>
<dbReference type="InterPro" id="IPR036388">
    <property type="entry name" value="WH-like_DNA-bd_sf"/>
</dbReference>
<evidence type="ECO:0000256" key="7">
    <source>
        <dbReference type="ARBA" id="ARBA00048470"/>
    </source>
</evidence>
<dbReference type="RefSeq" id="WP_180568533.1">
    <property type="nucleotide sequence ID" value="NZ_JACCKB010000014.1"/>
</dbReference>
<evidence type="ECO:0000256" key="6">
    <source>
        <dbReference type="ARBA" id="ARBA00045291"/>
    </source>
</evidence>
<evidence type="ECO:0000256" key="5">
    <source>
        <dbReference type="ARBA" id="ARBA00023471"/>
    </source>
</evidence>
<dbReference type="PANTHER" id="PTHR43413:SF1">
    <property type="entry name" value="SIROHEME DECARBOXYLASE NIRL SUBUNIT"/>
    <property type="match status" value="1"/>
</dbReference>
<dbReference type="AlphaFoldDB" id="A0A853I1L2"/>
<dbReference type="Pfam" id="PF22451">
    <property type="entry name" value="NirdL-like_HTH"/>
    <property type="match status" value="1"/>
</dbReference>
<dbReference type="EMBL" id="JACCKB010000014">
    <property type="protein sequence ID" value="NYZ66509.1"/>
    <property type="molecule type" value="Genomic_DNA"/>
</dbReference>
<dbReference type="GO" id="GO:0016829">
    <property type="term" value="F:lyase activity"/>
    <property type="evidence" value="ECO:0007669"/>
    <property type="project" value="UniProtKB-KW"/>
</dbReference>
<dbReference type="Proteomes" id="UP000569732">
    <property type="component" value="Unassembled WGS sequence"/>
</dbReference>
<comment type="function">
    <text evidence="6">Involved in heme d1 biosynthesis. Catalyzes the decarboxylation of siroheme into didecarboxysiroheme.</text>
</comment>
<dbReference type="Gene3D" id="3.30.70.3460">
    <property type="match status" value="1"/>
</dbReference>
<sequence>MQALEKQLISQFQKLSVISLTPYQAIARELGVSESDIINSLQQLTDNNILSRFGPVFNHSAAGASTLVTLAVPTDELDTVAEKINQYPEVNHNYARDHYYNLWFVVTAYDQDHLIQVINQITQDINLTPLVLPMEKAFYIDLAFPINWDS</sequence>
<evidence type="ECO:0000256" key="3">
    <source>
        <dbReference type="ARBA" id="ARBA00023457"/>
    </source>
</evidence>
<dbReference type="EC" id="4.1.1.111" evidence="5"/>
<name>A0A853I1L2_9GAMM</name>
<gene>
    <name evidence="10" type="ORF">H0A36_10850</name>
</gene>
<keyword evidence="11" id="KW-1185">Reference proteome</keyword>
<reference evidence="10 11" key="1">
    <citation type="submission" date="2020-07" db="EMBL/GenBank/DDBJ databases">
        <title>Endozoicomonas sp. nov., isolated from sediment.</title>
        <authorList>
            <person name="Gu T."/>
        </authorList>
    </citation>
    <scope>NUCLEOTIDE SEQUENCE [LARGE SCALE GENOMIC DNA]</scope>
    <source>
        <strain evidence="10 11">SM1973</strain>
    </source>
</reference>
<organism evidence="10 11">
    <name type="scientific">Spartinivicinus marinus</name>
    <dbReference type="NCBI Taxonomy" id="2994442"/>
    <lineage>
        <taxon>Bacteria</taxon>
        <taxon>Pseudomonadati</taxon>
        <taxon>Pseudomonadota</taxon>
        <taxon>Gammaproteobacteria</taxon>
        <taxon>Oceanospirillales</taxon>
        <taxon>Zooshikellaceae</taxon>
        <taxon>Spartinivicinus</taxon>
    </lineage>
</organism>
<feature type="domain" description="Siroheme decarboxylase AsnC-like ligand binding" evidence="8">
    <location>
        <begin position="64"/>
        <end position="138"/>
    </location>
</feature>